<dbReference type="Pfam" id="PF03937">
    <property type="entry name" value="Sdh5"/>
    <property type="match status" value="1"/>
</dbReference>
<reference evidence="4 5" key="1">
    <citation type="submission" date="2019-03" db="EMBL/GenBank/DDBJ databases">
        <title>Genomic Encyclopedia of Type Strains, Phase IV (KMG-IV): sequencing the most valuable type-strain genomes for metagenomic binning, comparative biology and taxonomic classification.</title>
        <authorList>
            <person name="Goeker M."/>
        </authorList>
    </citation>
    <scope>NUCLEOTIDE SEQUENCE [LARGE SCALE GENOMIC DNA]</scope>
    <source>
        <strain evidence="4 5">DSM 2781</strain>
    </source>
</reference>
<comment type="similarity">
    <text evidence="1">Belongs to the SdhE FAD assembly factor family.</text>
</comment>
<dbReference type="EMBL" id="SLXL01000002">
    <property type="protein sequence ID" value="TCP26444.1"/>
    <property type="molecule type" value="Genomic_DNA"/>
</dbReference>
<proteinExistence type="inferred from homology"/>
<name>A0A4R2NXQ4_RHOAD</name>
<accession>A0A4R2NXQ4</accession>
<dbReference type="Gene3D" id="1.10.150.250">
    <property type="entry name" value="Flavinator of succinate dehydrogenase"/>
    <property type="match status" value="1"/>
</dbReference>
<dbReference type="Proteomes" id="UP000295733">
    <property type="component" value="Unassembled WGS sequence"/>
</dbReference>
<comment type="caution">
    <text evidence="4">The sequence shown here is derived from an EMBL/GenBank/DDBJ whole genome shotgun (WGS) entry which is preliminary data.</text>
</comment>
<dbReference type="PANTHER" id="PTHR12469:SF2">
    <property type="entry name" value="SUCCINATE DEHYDROGENASE ASSEMBLY FACTOR 2, MITOCHONDRIAL"/>
    <property type="match status" value="1"/>
</dbReference>
<dbReference type="InterPro" id="IPR005631">
    <property type="entry name" value="SDH"/>
</dbReference>
<dbReference type="InterPro" id="IPR036714">
    <property type="entry name" value="SDH_sf"/>
</dbReference>
<dbReference type="RefSeq" id="WP_132600509.1">
    <property type="nucleotide sequence ID" value="NZ_NRRP01000027.1"/>
</dbReference>
<evidence type="ECO:0000256" key="3">
    <source>
        <dbReference type="ARBA" id="ARBA00023186"/>
    </source>
</evidence>
<sequence length="86" mass="9359">MGETVEDRRKRMHIRAWRRGTKEMDLILGGYADAHLADMDAAALDAFEALLAQDDHALYGWITGQAAPPAEFAPLVGVLARRPAGA</sequence>
<dbReference type="OrthoDB" id="9807264at2"/>
<evidence type="ECO:0000256" key="2">
    <source>
        <dbReference type="ARBA" id="ARBA00019418"/>
    </source>
</evidence>
<organism evidence="4 5">
    <name type="scientific">Rhodovulum adriaticum</name>
    <name type="common">Rhodopseudomonas adriatica</name>
    <dbReference type="NCBI Taxonomy" id="35804"/>
    <lineage>
        <taxon>Bacteria</taxon>
        <taxon>Pseudomonadati</taxon>
        <taxon>Pseudomonadota</taxon>
        <taxon>Alphaproteobacteria</taxon>
        <taxon>Rhodobacterales</taxon>
        <taxon>Paracoccaceae</taxon>
        <taxon>Rhodovulum</taxon>
    </lineage>
</organism>
<dbReference type="SUPFAM" id="SSF109910">
    <property type="entry name" value="YgfY-like"/>
    <property type="match status" value="1"/>
</dbReference>
<evidence type="ECO:0000313" key="4">
    <source>
        <dbReference type="EMBL" id="TCP26444.1"/>
    </source>
</evidence>
<gene>
    <name evidence="4" type="ORF">EV656_102411</name>
</gene>
<dbReference type="GO" id="GO:0006099">
    <property type="term" value="P:tricarboxylic acid cycle"/>
    <property type="evidence" value="ECO:0007669"/>
    <property type="project" value="TreeGrafter"/>
</dbReference>
<protein>
    <recommendedName>
        <fullName evidence="2">FAD assembly factor SdhE</fullName>
    </recommendedName>
</protein>
<dbReference type="PANTHER" id="PTHR12469">
    <property type="entry name" value="PROTEIN EMI5 HOMOLOG, MITOCHONDRIAL"/>
    <property type="match status" value="1"/>
</dbReference>
<keyword evidence="3" id="KW-0143">Chaperone</keyword>
<keyword evidence="5" id="KW-1185">Reference proteome</keyword>
<evidence type="ECO:0000313" key="5">
    <source>
        <dbReference type="Proteomes" id="UP000295733"/>
    </source>
</evidence>
<dbReference type="AlphaFoldDB" id="A0A4R2NXQ4"/>
<evidence type="ECO:0000256" key="1">
    <source>
        <dbReference type="ARBA" id="ARBA00008571"/>
    </source>
</evidence>